<gene>
    <name evidence="1" type="ORF">A3A74_05860</name>
</gene>
<protein>
    <submittedName>
        <fullName evidence="1">Uncharacterized protein</fullName>
    </submittedName>
</protein>
<reference evidence="1 2" key="1">
    <citation type="journal article" date="2016" name="Nat. Commun.">
        <title>Thousands of microbial genomes shed light on interconnected biogeochemical processes in an aquifer system.</title>
        <authorList>
            <person name="Anantharaman K."/>
            <person name="Brown C.T."/>
            <person name="Hug L.A."/>
            <person name="Sharon I."/>
            <person name="Castelle C.J."/>
            <person name="Probst A.J."/>
            <person name="Thomas B.C."/>
            <person name="Singh A."/>
            <person name="Wilkins M.J."/>
            <person name="Karaoz U."/>
            <person name="Brodie E.L."/>
            <person name="Williams K.H."/>
            <person name="Hubbard S.S."/>
            <person name="Banfield J.F."/>
        </authorList>
    </citation>
    <scope>NUCLEOTIDE SEQUENCE [LARGE SCALE GENOMIC DNA]</scope>
</reference>
<accession>A0A1F7IHZ6</accession>
<sequence>MNELFISEPNFDDLQNRAVIIFEDQRKIEIDYLPLVTKNDALKSVLTPTGWKKLTLKEKEQLLGEPFCNTLGRTVGYFFIGPRTPEAPEQGTVAVLGLKNECIFL</sequence>
<comment type="caution">
    <text evidence="1">The sequence shown here is derived from an EMBL/GenBank/DDBJ whole genome shotgun (WGS) entry which is preliminary data.</text>
</comment>
<name>A0A1F7IHZ6_9BACT</name>
<organism evidence="1 2">
    <name type="scientific">Candidatus Roizmanbacteria bacterium RIFCSPLOWO2_01_FULL_35_13</name>
    <dbReference type="NCBI Taxonomy" id="1802055"/>
    <lineage>
        <taxon>Bacteria</taxon>
        <taxon>Candidatus Roizmaniibacteriota</taxon>
    </lineage>
</organism>
<dbReference type="EMBL" id="MGAF01000001">
    <property type="protein sequence ID" value="OGK42965.1"/>
    <property type="molecule type" value="Genomic_DNA"/>
</dbReference>
<dbReference type="AlphaFoldDB" id="A0A1F7IHZ6"/>
<proteinExistence type="predicted"/>
<evidence type="ECO:0000313" key="2">
    <source>
        <dbReference type="Proteomes" id="UP000179270"/>
    </source>
</evidence>
<dbReference type="Proteomes" id="UP000179270">
    <property type="component" value="Unassembled WGS sequence"/>
</dbReference>
<evidence type="ECO:0000313" key="1">
    <source>
        <dbReference type="EMBL" id="OGK42965.1"/>
    </source>
</evidence>